<dbReference type="EMBL" id="JACAZF010000002">
    <property type="protein sequence ID" value="KAF7312700.1"/>
    <property type="molecule type" value="Genomic_DNA"/>
</dbReference>
<dbReference type="PANTHER" id="PTHR47372">
    <property type="entry name" value="DAUER UP-REGULATED-RELATED"/>
    <property type="match status" value="1"/>
</dbReference>
<feature type="region of interest" description="Disordered" evidence="1">
    <location>
        <begin position="263"/>
        <end position="285"/>
    </location>
</feature>
<feature type="compositionally biased region" description="Acidic residues" evidence="1">
    <location>
        <begin position="589"/>
        <end position="625"/>
    </location>
</feature>
<evidence type="ECO:0000256" key="1">
    <source>
        <dbReference type="SAM" id="MobiDB-lite"/>
    </source>
</evidence>
<name>A0A8H6TBA5_9AGAR</name>
<keyword evidence="4" id="KW-1185">Reference proteome</keyword>
<accession>A0A8H6TBA5</accession>
<evidence type="ECO:0000313" key="3">
    <source>
        <dbReference type="EMBL" id="KAF7312700.1"/>
    </source>
</evidence>
<comment type="caution">
    <text evidence="3">The sequence shown here is derived from an EMBL/GenBank/DDBJ whole genome shotgun (WGS) entry which is preliminary data.</text>
</comment>
<feature type="chain" id="PRO_5034227558" evidence="2">
    <location>
        <begin position="21"/>
        <end position="758"/>
    </location>
</feature>
<dbReference type="AlphaFoldDB" id="A0A8H6TBA5"/>
<organism evidence="3 4">
    <name type="scientific">Mycena indigotica</name>
    <dbReference type="NCBI Taxonomy" id="2126181"/>
    <lineage>
        <taxon>Eukaryota</taxon>
        <taxon>Fungi</taxon>
        <taxon>Dikarya</taxon>
        <taxon>Basidiomycota</taxon>
        <taxon>Agaricomycotina</taxon>
        <taxon>Agaricomycetes</taxon>
        <taxon>Agaricomycetidae</taxon>
        <taxon>Agaricales</taxon>
        <taxon>Marasmiineae</taxon>
        <taxon>Mycenaceae</taxon>
        <taxon>Mycena</taxon>
    </lineage>
</organism>
<evidence type="ECO:0000256" key="2">
    <source>
        <dbReference type="SAM" id="SignalP"/>
    </source>
</evidence>
<keyword evidence="2" id="KW-0732">Signal</keyword>
<dbReference type="OrthoDB" id="3064078at2759"/>
<gene>
    <name evidence="3" type="ORF">MIND_00284700</name>
</gene>
<evidence type="ECO:0000313" key="4">
    <source>
        <dbReference type="Proteomes" id="UP000636479"/>
    </source>
</evidence>
<proteinExistence type="predicted"/>
<feature type="region of interest" description="Disordered" evidence="1">
    <location>
        <begin position="576"/>
        <end position="650"/>
    </location>
</feature>
<reference evidence="3" key="1">
    <citation type="submission" date="2020-05" db="EMBL/GenBank/DDBJ databases">
        <title>Mycena genomes resolve the evolution of fungal bioluminescence.</title>
        <authorList>
            <person name="Tsai I.J."/>
        </authorList>
    </citation>
    <scope>NUCLEOTIDE SEQUENCE</scope>
    <source>
        <strain evidence="3">171206Taipei</strain>
    </source>
</reference>
<protein>
    <submittedName>
        <fullName evidence="3">Uncharacterized protein</fullName>
    </submittedName>
</protein>
<dbReference type="RefSeq" id="XP_037224808.1">
    <property type="nucleotide sequence ID" value="XM_037359713.1"/>
</dbReference>
<sequence length="758" mass="78297">MLSPVLVSLIPLLAATNVLAKNDWSVPCITGSCSYDLDPNGSSSGSLKIWGGVNAITDVTQAADWEILDCDSNSAAQDIRLVCKNDPNETDSKCGHLYQNIGAVNKIVRLPESCGPMAFARIANAWVPDDQSIPESIQKRIIRRSNTPPVVKALRIDTNFDAVDWNKIGAVNLAIQGVNVPGMDMSNFNTGSQARRFNSRRSVKSGQVEFTEAVARGFFNDPLGTIKNGVNNAANDVKSVAKAGEAKATSAATSAATKAAAKAEDAGKKAGTVAKDAATKAKDAATKAATKAKDAATKAATKAKDAATKAATQAKGVATKAASKAKDVATNAASKAKGAATKVESAAKSVATTPFSASKSIDAPPLKFDKNVNLVNSAIQCFGKSLSLNVNMDANADVKTVLTVTASGTLTKIASFNVVAVMNGKLGGTIDMTADISGTIDSGLIPVFEIGIPGLVFPKILEIGPTFKVNAEVSGTMDVTMDMNVGVALDLNNTRIVFPPNKKAAPQSNMFSLGDAPLTLNAAPDVQATGTLTALLSPQLDLGISAFGGKAEAQVFLAVDTTADLTMALDGSTAVQKDKNGGAATETTDGTEEADEETADAEEDETTEADEAVDETDETAEDPDAEAPAAEARSLAGRASTTTVTPPSIGGCVNVTANVNVNVGADGSFFGLFNQLASVPLFNKDFKIFDKCFGDQATATAPADATAARRDITSPFDKRTSLERRVNLSCPIGSLGKSSITKGTIQSKLISSVSKLLI</sequence>
<dbReference type="Proteomes" id="UP000636479">
    <property type="component" value="Unassembled WGS sequence"/>
</dbReference>
<dbReference type="GeneID" id="59342229"/>
<dbReference type="PANTHER" id="PTHR47372:SF11">
    <property type="entry name" value="RE19971P"/>
    <property type="match status" value="1"/>
</dbReference>
<feature type="signal peptide" evidence="2">
    <location>
        <begin position="1"/>
        <end position="20"/>
    </location>
</feature>